<dbReference type="Gene3D" id="3.90.180.10">
    <property type="entry name" value="Medium-chain alcohol dehydrogenases, catalytic domain"/>
    <property type="match status" value="1"/>
</dbReference>
<dbReference type="PANTHER" id="PTHR11695">
    <property type="entry name" value="ALCOHOL DEHYDROGENASE RELATED"/>
    <property type="match status" value="1"/>
</dbReference>
<dbReference type="InterPro" id="IPR011032">
    <property type="entry name" value="GroES-like_sf"/>
</dbReference>
<proteinExistence type="predicted"/>
<keyword evidence="3" id="KW-1185">Reference proteome</keyword>
<dbReference type="InterPro" id="IPR013154">
    <property type="entry name" value="ADH-like_N"/>
</dbReference>
<dbReference type="SMART" id="SM00829">
    <property type="entry name" value="PKS_ER"/>
    <property type="match status" value="1"/>
</dbReference>
<dbReference type="InterPro" id="IPR020843">
    <property type="entry name" value="ER"/>
</dbReference>
<dbReference type="SUPFAM" id="SSF51735">
    <property type="entry name" value="NAD(P)-binding Rossmann-fold domains"/>
    <property type="match status" value="1"/>
</dbReference>
<evidence type="ECO:0000313" key="3">
    <source>
        <dbReference type="Proteomes" id="UP000766486"/>
    </source>
</evidence>
<evidence type="ECO:0000259" key="1">
    <source>
        <dbReference type="SMART" id="SM00829"/>
    </source>
</evidence>
<dbReference type="Gene3D" id="3.40.50.720">
    <property type="entry name" value="NAD(P)-binding Rossmann-like Domain"/>
    <property type="match status" value="1"/>
</dbReference>
<feature type="domain" description="Enoyl reductase (ER)" evidence="1">
    <location>
        <begin position="16"/>
        <end position="335"/>
    </location>
</feature>
<dbReference type="SUPFAM" id="SSF50129">
    <property type="entry name" value="GroES-like"/>
    <property type="match status" value="1"/>
</dbReference>
<reference evidence="2 3" key="1">
    <citation type="submission" date="2019-06" db="EMBL/GenBank/DDBJ databases">
        <authorList>
            <person name="Broberg M."/>
        </authorList>
    </citation>
    <scope>NUCLEOTIDE SEQUENCE [LARGE SCALE GENOMIC DNA]</scope>
</reference>
<dbReference type="InterPro" id="IPR050700">
    <property type="entry name" value="YIM1/Zinc_Alcohol_DH_Fams"/>
</dbReference>
<gene>
    <name evidence="2" type="ORF">CLO192961_LOCUS389734</name>
</gene>
<dbReference type="InterPro" id="IPR036291">
    <property type="entry name" value="NAD(P)-bd_dom_sf"/>
</dbReference>
<organism evidence="2 3">
    <name type="scientific">Bionectria ochroleuca</name>
    <name type="common">Gliocladium roseum</name>
    <dbReference type="NCBI Taxonomy" id="29856"/>
    <lineage>
        <taxon>Eukaryota</taxon>
        <taxon>Fungi</taxon>
        <taxon>Dikarya</taxon>
        <taxon>Ascomycota</taxon>
        <taxon>Pezizomycotina</taxon>
        <taxon>Sordariomycetes</taxon>
        <taxon>Hypocreomycetidae</taxon>
        <taxon>Hypocreales</taxon>
        <taxon>Bionectriaceae</taxon>
        <taxon>Clonostachys</taxon>
    </lineage>
</organism>
<dbReference type="PANTHER" id="PTHR11695:SF294">
    <property type="entry name" value="RETICULON-4-INTERACTING PROTEIN 1, MITOCHONDRIAL"/>
    <property type="match status" value="1"/>
</dbReference>
<dbReference type="CDD" id="cd08267">
    <property type="entry name" value="MDR1"/>
    <property type="match status" value="1"/>
</dbReference>
<dbReference type="Pfam" id="PF08240">
    <property type="entry name" value="ADH_N"/>
    <property type="match status" value="1"/>
</dbReference>
<evidence type="ECO:0000313" key="2">
    <source>
        <dbReference type="EMBL" id="VUC34638.1"/>
    </source>
</evidence>
<accession>A0ABY6UTB4</accession>
<dbReference type="Proteomes" id="UP000766486">
    <property type="component" value="Unassembled WGS sequence"/>
</dbReference>
<protein>
    <recommendedName>
        <fullName evidence="1">Enoyl reductase (ER) domain-containing protein</fullName>
    </recommendedName>
</protein>
<name>A0ABY6UTB4_BIOOC</name>
<dbReference type="Pfam" id="PF13602">
    <property type="entry name" value="ADH_zinc_N_2"/>
    <property type="match status" value="1"/>
</dbReference>
<comment type="caution">
    <text evidence="2">The sequence shown here is derived from an EMBL/GenBank/DDBJ whole genome shotgun (WGS) entry which is preliminary data.</text>
</comment>
<dbReference type="EMBL" id="CABFNS010000890">
    <property type="protein sequence ID" value="VUC34638.1"/>
    <property type="molecule type" value="Genomic_DNA"/>
</dbReference>
<sequence length="342" mass="36883">MPSTMKAWQFTSVQSTLPEALTLNESAAKPSSSTLAKDQILVEVITAAINPVEYKLPETPVLGKLMVHSPTTPGLDFCGRVVAKHPSNDTVSEGQLVFGGLDIGTKIPKFGTLAQITVASSLGCAPLPEGLNYDDAAAIGTAAMTALQSLPPELVKPGAKVFINGGSGGVGTYTVQFARALGAEVTTSSSTANLELCRSLGATDVMDYKKSNILAELEKRGQIFDVVVDNVGGDNGLYQHSPKFLNQAGLFVQVGVQESIWSSVYRVLTPGWLAGGKRQYRMVRLKNRREDYERIGQWIVEGKVKPVIDDRFDFRDVPKAYEKLRLGRARGKIVVRIGQDSN</sequence>